<evidence type="ECO:0000256" key="1">
    <source>
        <dbReference type="SAM" id="SignalP"/>
    </source>
</evidence>
<gene>
    <name evidence="2" type="ORF">EV672_102467</name>
</gene>
<protein>
    <recommendedName>
        <fullName evidence="4">Alpha/beta hydrolase family protein</fullName>
    </recommendedName>
</protein>
<dbReference type="InterPro" id="IPR050261">
    <property type="entry name" value="FrsA_esterase"/>
</dbReference>
<comment type="caution">
    <text evidence="2">The sequence shown here is derived from an EMBL/GenBank/DDBJ whole genome shotgun (WGS) entry which is preliminary data.</text>
</comment>
<dbReference type="Proteomes" id="UP000294593">
    <property type="component" value="Unassembled WGS sequence"/>
</dbReference>
<name>A0A4R6RKB8_9BURK</name>
<feature type="signal peptide" evidence="1">
    <location>
        <begin position="1"/>
        <end position="31"/>
    </location>
</feature>
<organism evidence="2 3">
    <name type="scientific">Aquabacterium commune</name>
    <dbReference type="NCBI Taxonomy" id="70586"/>
    <lineage>
        <taxon>Bacteria</taxon>
        <taxon>Pseudomonadati</taxon>
        <taxon>Pseudomonadota</taxon>
        <taxon>Betaproteobacteria</taxon>
        <taxon>Burkholderiales</taxon>
        <taxon>Aquabacterium</taxon>
    </lineage>
</organism>
<keyword evidence="1" id="KW-0732">Signal</keyword>
<dbReference type="Gene3D" id="3.40.50.1820">
    <property type="entry name" value="alpha/beta hydrolase"/>
    <property type="match status" value="1"/>
</dbReference>
<reference evidence="2 3" key="1">
    <citation type="submission" date="2019-03" db="EMBL/GenBank/DDBJ databases">
        <title>Genomic Encyclopedia of Type Strains, Phase IV (KMG-IV): sequencing the most valuable type-strain genomes for metagenomic binning, comparative biology and taxonomic classification.</title>
        <authorList>
            <person name="Goeker M."/>
        </authorList>
    </citation>
    <scope>NUCLEOTIDE SEQUENCE [LARGE SCALE GENOMIC DNA]</scope>
    <source>
        <strain evidence="2 3">DSM 11901</strain>
    </source>
</reference>
<dbReference type="SUPFAM" id="SSF53474">
    <property type="entry name" value="alpha/beta-Hydrolases"/>
    <property type="match status" value="1"/>
</dbReference>
<dbReference type="PANTHER" id="PTHR22946">
    <property type="entry name" value="DIENELACTONE HYDROLASE DOMAIN-CONTAINING PROTEIN-RELATED"/>
    <property type="match status" value="1"/>
</dbReference>
<evidence type="ECO:0008006" key="4">
    <source>
        <dbReference type="Google" id="ProtNLM"/>
    </source>
</evidence>
<dbReference type="RefSeq" id="WP_133607268.1">
    <property type="nucleotide sequence ID" value="NZ_SNXW01000002.1"/>
</dbReference>
<evidence type="ECO:0000313" key="3">
    <source>
        <dbReference type="Proteomes" id="UP000294593"/>
    </source>
</evidence>
<dbReference type="InterPro" id="IPR029058">
    <property type="entry name" value="AB_hydrolase_fold"/>
</dbReference>
<dbReference type="OrthoDB" id="262125at2"/>
<keyword evidence="3" id="KW-1185">Reference proteome</keyword>
<feature type="chain" id="PRO_5020251602" description="Alpha/beta hydrolase family protein" evidence="1">
    <location>
        <begin position="32"/>
        <end position="552"/>
    </location>
</feature>
<accession>A0A4R6RKB8</accession>
<dbReference type="AlphaFoldDB" id="A0A4R6RKB8"/>
<sequence>MISTFFAPRWTTAIAALVALLSASAAPTASAASAAGIDCAQARYPSLAWSACEARNVAATGQNPLGAGPLTAGVVAETLAYQKARAQALLADPERRPNPNPCTTVLLCPVDPRLQHWKDHDGLVEPVLYTSRSGATISGHVWATRTGAAKRPGVVIVNGSIVGFEQIYWFAAQALAKAGFVVMTFDAQGEGNSDQFGAYPDQREAAFAGTPGLGFLGPKPAAGPGLGGNGLPFYDGGADALDFMLSTPAQPFVPVPSRTSGTSHADKQARRVASGLNASHNPLHALLDASRIGLAGHSYGAVAASWLAQHDPRVRTAVAWDSLCVPVSPAPDEIAAFAAAPVNRLAGILPGGLLYGLPTPCIGAPAGPAPAITKPALGINGDYLAAGVPYLTPPRPQDKAAASFAYSAAGVDTGNITIRAATHFDFNDVPLVLPASRRGIDLVTWYTVAWFAKYLQNDPLADRMLLSTRWQNDAAAAKALPAGEPNVYSWHYRSRLSITQANGQRFQCEDLRKGCPGQVSAASDWGATPYAFASVANGPTQPATAACSAAAP</sequence>
<dbReference type="EMBL" id="SNXW01000002">
    <property type="protein sequence ID" value="TDP86116.1"/>
    <property type="molecule type" value="Genomic_DNA"/>
</dbReference>
<evidence type="ECO:0000313" key="2">
    <source>
        <dbReference type="EMBL" id="TDP86116.1"/>
    </source>
</evidence>
<proteinExistence type="predicted"/>